<protein>
    <submittedName>
        <fullName evidence="1">Uncharacterized protein</fullName>
    </submittedName>
</protein>
<proteinExistence type="predicted"/>
<dbReference type="EMBL" id="BAAADE010000001">
    <property type="protein sequence ID" value="GAA0589086.1"/>
    <property type="molecule type" value="Genomic_DNA"/>
</dbReference>
<sequence>MIIPFLISKLRKLLGFNDDPLPAFKKRAAELTVAIEKAKRDKKKYSHIERELFATNVVIMTIERGIPYRNGKFEWGQ</sequence>
<gene>
    <name evidence="1" type="ORF">GCM10008943_00150</name>
</gene>
<dbReference type="Proteomes" id="UP001424441">
    <property type="component" value="Unassembled WGS sequence"/>
</dbReference>
<comment type="caution">
    <text evidence="1">The sequence shown here is derived from an EMBL/GenBank/DDBJ whole genome shotgun (WGS) entry which is preliminary data.</text>
</comment>
<accession>A0ABP3QJZ1</accession>
<keyword evidence="2" id="KW-1185">Reference proteome</keyword>
<evidence type="ECO:0000313" key="1">
    <source>
        <dbReference type="EMBL" id="GAA0589086.1"/>
    </source>
</evidence>
<organism evidence="1 2">
    <name type="scientific">Paenochrobactrum glaciei</name>
    <dbReference type="NCBI Taxonomy" id="486407"/>
    <lineage>
        <taxon>Bacteria</taxon>
        <taxon>Pseudomonadati</taxon>
        <taxon>Pseudomonadota</taxon>
        <taxon>Alphaproteobacteria</taxon>
        <taxon>Hyphomicrobiales</taxon>
        <taxon>Brucellaceae</taxon>
        <taxon>Paenochrobactrum</taxon>
    </lineage>
</organism>
<dbReference type="RefSeq" id="WP_343799847.1">
    <property type="nucleotide sequence ID" value="NZ_BAAADE010000001.1"/>
</dbReference>
<evidence type="ECO:0000313" key="2">
    <source>
        <dbReference type="Proteomes" id="UP001424441"/>
    </source>
</evidence>
<name>A0ABP3QJZ1_9HYPH</name>
<reference evidence="2" key="1">
    <citation type="journal article" date="2019" name="Int. J. Syst. Evol. Microbiol.">
        <title>The Global Catalogue of Microorganisms (GCM) 10K type strain sequencing project: providing services to taxonomists for standard genome sequencing and annotation.</title>
        <authorList>
            <consortium name="The Broad Institute Genomics Platform"/>
            <consortium name="The Broad Institute Genome Sequencing Center for Infectious Disease"/>
            <person name="Wu L."/>
            <person name="Ma J."/>
        </authorList>
    </citation>
    <scope>NUCLEOTIDE SEQUENCE [LARGE SCALE GENOMIC DNA]</scope>
    <source>
        <strain evidence="2">JCM 15115</strain>
    </source>
</reference>